<feature type="transmembrane region" description="Helical" evidence="7">
    <location>
        <begin position="255"/>
        <end position="284"/>
    </location>
</feature>
<evidence type="ECO:0000313" key="10">
    <source>
        <dbReference type="EMBL" id="AWM42112.1"/>
    </source>
</evidence>
<keyword evidence="3" id="KW-1003">Cell membrane</keyword>
<evidence type="ECO:0000256" key="4">
    <source>
        <dbReference type="ARBA" id="ARBA00022692"/>
    </source>
</evidence>
<dbReference type="Pfam" id="PF12704">
    <property type="entry name" value="MacB_PCD"/>
    <property type="match status" value="1"/>
</dbReference>
<keyword evidence="11" id="KW-1185">Reference proteome</keyword>
<dbReference type="Pfam" id="PF02687">
    <property type="entry name" value="FtsX"/>
    <property type="match status" value="1"/>
</dbReference>
<feature type="transmembrane region" description="Helical" evidence="7">
    <location>
        <begin position="15"/>
        <end position="40"/>
    </location>
</feature>
<reference evidence="10 11" key="1">
    <citation type="submission" date="2018-01" db="EMBL/GenBank/DDBJ databases">
        <title>G. obscuriglobus.</title>
        <authorList>
            <person name="Franke J."/>
            <person name="Blomberg W."/>
            <person name="Selmecki A."/>
        </authorList>
    </citation>
    <scope>NUCLEOTIDE SEQUENCE [LARGE SCALE GENOMIC DNA]</scope>
    <source>
        <strain evidence="10 11">DSM 5831</strain>
    </source>
</reference>
<evidence type="ECO:0000259" key="8">
    <source>
        <dbReference type="Pfam" id="PF02687"/>
    </source>
</evidence>
<protein>
    <submittedName>
        <fullName evidence="10">ABC transporter permease</fullName>
    </submittedName>
</protein>
<dbReference type="PANTHER" id="PTHR43738:SF1">
    <property type="entry name" value="HEMIN TRANSPORT SYSTEM PERMEASE PROTEIN HRTB-RELATED"/>
    <property type="match status" value="1"/>
</dbReference>
<dbReference type="InterPro" id="IPR025857">
    <property type="entry name" value="MacB_PCD"/>
</dbReference>
<dbReference type="PANTHER" id="PTHR43738">
    <property type="entry name" value="ABC TRANSPORTER, MEMBRANE PROTEIN"/>
    <property type="match status" value="1"/>
</dbReference>
<keyword evidence="4 7" id="KW-0812">Transmembrane</keyword>
<feature type="domain" description="ABC3 transporter permease C-terminal" evidence="8">
    <location>
        <begin position="261"/>
        <end position="366"/>
    </location>
</feature>
<evidence type="ECO:0000256" key="2">
    <source>
        <dbReference type="ARBA" id="ARBA00022448"/>
    </source>
</evidence>
<evidence type="ECO:0000256" key="1">
    <source>
        <dbReference type="ARBA" id="ARBA00004651"/>
    </source>
</evidence>
<evidence type="ECO:0000256" key="5">
    <source>
        <dbReference type="ARBA" id="ARBA00022989"/>
    </source>
</evidence>
<gene>
    <name evidence="10" type="ORF">C1280_02605</name>
</gene>
<evidence type="ECO:0000256" key="3">
    <source>
        <dbReference type="ARBA" id="ARBA00022475"/>
    </source>
</evidence>
<evidence type="ECO:0000313" key="11">
    <source>
        <dbReference type="Proteomes" id="UP000245802"/>
    </source>
</evidence>
<keyword evidence="5 7" id="KW-1133">Transmembrane helix</keyword>
<comment type="subcellular location">
    <subcellularLocation>
        <location evidence="1">Cell membrane</location>
        <topology evidence="1">Multi-pass membrane protein</topology>
    </subcellularLocation>
</comment>
<keyword evidence="6 7" id="KW-0472">Membrane</keyword>
<evidence type="ECO:0000256" key="7">
    <source>
        <dbReference type="SAM" id="Phobius"/>
    </source>
</evidence>
<organism evidence="10 11">
    <name type="scientific">Gemmata obscuriglobus</name>
    <dbReference type="NCBI Taxonomy" id="114"/>
    <lineage>
        <taxon>Bacteria</taxon>
        <taxon>Pseudomonadati</taxon>
        <taxon>Planctomycetota</taxon>
        <taxon>Planctomycetia</taxon>
        <taxon>Gemmatales</taxon>
        <taxon>Gemmataceae</taxon>
        <taxon>Gemmata</taxon>
    </lineage>
</organism>
<dbReference type="KEGG" id="gog:C1280_02605"/>
<dbReference type="InterPro" id="IPR051125">
    <property type="entry name" value="ABC-4/HrtB_transporter"/>
</dbReference>
<dbReference type="AlphaFoldDB" id="A0A2Z3HCI1"/>
<evidence type="ECO:0000256" key="6">
    <source>
        <dbReference type="ARBA" id="ARBA00023136"/>
    </source>
</evidence>
<dbReference type="RefSeq" id="WP_029601234.1">
    <property type="nucleotide sequence ID" value="NZ_CP025958.1"/>
</dbReference>
<dbReference type="EMBL" id="CP025958">
    <property type="protein sequence ID" value="AWM42112.1"/>
    <property type="molecule type" value="Genomic_DNA"/>
</dbReference>
<sequence>MGYALSTIWYERQRFLPAILAVAFSAVLVAVQSGLVLGLLSVLSMPVDRAPADVWVAFPSVRSVDFGRPIPERWVSRLAAQPEVDRAEGAVIGFAPWTRQGANPAQTTTQVCNVVGARLDPQSLAAPDVVRNSPELLAALAEPMAVAVDESELDRLGVRGVGDTAEVVGRRVRVAGLVSGCRSLGGPYLFCSLETARVLLGYQPDQVTYLVARCKNPGDAGAAARRMNGYPQLSAFTSDEFSARSRLHWLTTTKAGVAIGFTALLGLLVGAVVTSQTLFAATAASQREFATLRAMGIPKWRLKFSVLVQSFWVGLFGLALAAPITLALAEGANALGTAVRLHPYILLGSAAVTMLMALGSGMAALRSFQGVDPAHNIR</sequence>
<feature type="transmembrane region" description="Helical" evidence="7">
    <location>
        <begin position="304"/>
        <end position="329"/>
    </location>
</feature>
<accession>A0A2Z3HCI1</accession>
<dbReference type="GO" id="GO:0005886">
    <property type="term" value="C:plasma membrane"/>
    <property type="evidence" value="ECO:0007669"/>
    <property type="project" value="UniProtKB-SubCell"/>
</dbReference>
<feature type="domain" description="MacB-like periplasmic core" evidence="9">
    <location>
        <begin position="18"/>
        <end position="228"/>
    </location>
</feature>
<dbReference type="OrthoDB" id="9768465at2"/>
<proteinExistence type="predicted"/>
<feature type="transmembrane region" description="Helical" evidence="7">
    <location>
        <begin position="341"/>
        <end position="365"/>
    </location>
</feature>
<keyword evidence="2" id="KW-0813">Transport</keyword>
<name>A0A2Z3HCI1_9BACT</name>
<evidence type="ECO:0000259" key="9">
    <source>
        <dbReference type="Pfam" id="PF12704"/>
    </source>
</evidence>
<dbReference type="Proteomes" id="UP000245802">
    <property type="component" value="Chromosome"/>
</dbReference>
<dbReference type="InterPro" id="IPR003838">
    <property type="entry name" value="ABC3_permease_C"/>
</dbReference>